<reference evidence="1 2" key="1">
    <citation type="journal article" date="2020" name="ISME J.">
        <title>Enrichment and physiological characterization of a novel comammox Nitrospira indicates ammonium inhibition of complete nitrification.</title>
        <authorList>
            <person name="Sakoula D."/>
            <person name="Koch H."/>
            <person name="Frank J."/>
            <person name="Jetten M.S.M."/>
            <person name="van Kessel M.A.H.J."/>
            <person name="Lucker S."/>
        </authorList>
    </citation>
    <scope>NUCLEOTIDE SEQUENCE [LARGE SCALE GENOMIC DNA]</scope>
    <source>
        <strain evidence="1">Comreactor17</strain>
    </source>
</reference>
<gene>
    <name evidence="1" type="ORF">Nkreftii_004168</name>
</gene>
<protein>
    <submittedName>
        <fullName evidence="1">Uncharacterized protein</fullName>
    </submittedName>
</protein>
<evidence type="ECO:0000313" key="2">
    <source>
        <dbReference type="Proteomes" id="UP000593737"/>
    </source>
</evidence>
<dbReference type="Proteomes" id="UP000593737">
    <property type="component" value="Chromosome"/>
</dbReference>
<sequence length="243" mass="27625">MDDYTSSQLVDWYERIERGILNFGEHVPLANNNESLEAPMLTSHLIDACGLIDSVFRDMTPDIVSGLGVNKKRAECHLPDFCELYSKKLDLVNTRSIMFISPPLTRSPFEDWVDRTTVLPWWKAHNALKHDRLQNIRECTLGRVLDALSALHQVISRRFDLVPMLIRRGWLSTNHYSLDFVINESKAGKLPDVFVVQTKLFGTPIGSKAGMASGGEHFPKELTDFKPYSFHGGTDFYKFFGST</sequence>
<evidence type="ECO:0000313" key="1">
    <source>
        <dbReference type="EMBL" id="QPD06394.1"/>
    </source>
</evidence>
<accession>A0A7S8FI37</accession>
<dbReference type="AlphaFoldDB" id="A0A7S8FI37"/>
<organism evidence="1 2">
    <name type="scientific">Candidatus Nitrospira kreftii</name>
    <dbReference type="NCBI Taxonomy" id="2652173"/>
    <lineage>
        <taxon>Bacteria</taxon>
        <taxon>Pseudomonadati</taxon>
        <taxon>Nitrospirota</taxon>
        <taxon>Nitrospiria</taxon>
        <taxon>Nitrospirales</taxon>
        <taxon>Nitrospiraceae</taxon>
        <taxon>Nitrospira</taxon>
    </lineage>
</organism>
<proteinExistence type="predicted"/>
<name>A0A7S8FI37_9BACT</name>
<dbReference type="KEGG" id="nkf:Nkreftii_004168"/>
<dbReference type="EMBL" id="CP047423">
    <property type="protein sequence ID" value="QPD06394.1"/>
    <property type="molecule type" value="Genomic_DNA"/>
</dbReference>